<feature type="transmembrane region" description="Helical" evidence="2">
    <location>
        <begin position="936"/>
        <end position="954"/>
    </location>
</feature>
<evidence type="ECO:0000313" key="3">
    <source>
        <dbReference type="EMBL" id="GKT37915.1"/>
    </source>
</evidence>
<sequence>MPLPTMLMEMEVTFDNNSAGGNGGCLDTDGVTAFEVIAGQFDHNSAGGKGGDFHFTLTMSLLMNPDYMILDAEFSGSSAGSDGGSIYLTVPFVNISGCSFTNCSSGGSGGAVYLTKPKGVFSSSYTQLDLSGTEFKNCSAVQYAGGLYTEYLIVDLQTAASPCTFNQCTCGAGGCGMMAEDIELASWVGEITQDVLYEFNSCGLSSTPAYTAASAFYLQTDELLLYSDIDIFLSLLAFNNCASPSALIGTDECTSSQHEVIHNYSVKCIDNDVWDCTNGGEDLMHVLDSDGDCVCKPGYNDDCTAPLDDYMRETIVPLNAGSKHNRNANFGAGIVSGGNMFGVIQEGTLNFYAIVKDIDNVTLEYIVQDDITTASNGSTRLASASDWIVAADSSSIYAYSLDVESLFIIKETWFTLSNASLVSFGVDPCTSYTTVAAQYSDDDDTTYLFMGRLSEDGSEIVYGQGYGDSSYPGITCSGLYCFAYGNTYKNDPAASGFMFDEASGEPVFIGGDWDIARPDDATTSFASSMAMCNNVVFLADPEKETLYIYKLQEVADDIPTPVLVSTQQFIDTNYYGLDIKCKDNIFMVSAQYVDTNAVSDENSEHYYSHFDVWTCTDPGRTLDSLYCSISNTISDPTGDSYDHLFGYPDGSKHDGQYPMPWFDLTLASSSDYIHDTVILVGSPGNGYVTDEGAVYSFGYVAPTPITPDDDNGLPGWAIALIIIGSIIVVAAVVILIVYCVKKSPKGETTDLLGKGKYENLSEKESVGEEMSSPKPFTLPDLESLKEKIIEIGSQYAVSELYQISSHRLKATFDEFSAPSVPSSTILSNLDFFVLCSECLSLFVRHQRVELNYWDKTTEVVNITLDISSIRNLIDSFLSPMIKILSILRSEIRKTTDEGDTLASTGKKRSTGSKRSLGGEKKGKKPSSSTQKEEDKVLSITTSLFQIISISLLYVSSLRQTIFPQISGLLSELFSLGVLHKFDSVLVENILEMCKNFSVAKENTTKDALLTIISPSIHDWIKKYKTKKSYLLWMTILKNISFDSANATPNKDRCTKLWFTFHLILDVVKGSSSVNYDWLKTSLIFFANLCCIPDQGVAIFDSIKTNLLDQWHGIMIMKYLEEHEWAGIGTWANIVSIFATIPSLLSQVSPKYDVLMNQCQYYACQEYHSRYIAACHSTHTKWYDLYDSVAKALSPALITQMYEDNRDDILGIFSKIISKSDITEHKEEIRLCCRCLSVFIAKLPQQLVIIDTFLDHLERIDEIQEGIVDRAFCNLCYEYSSSNIHSLEDSFLRKISPMFQRILKRGSKEKLPECIARELLFTLFYVSASTKDSILSSLFALISPYCKYWFDVNDYSECYGIWMMLLSNITASKDSSLCSEVWPLFYPVFELIEGKFDGIRFTMDNHEYVLEFLSNLCYDTKHACIIYRKVPIEEIEDGEEEDEEDEEDEEEEEDLY</sequence>
<dbReference type="SUPFAM" id="SSF48371">
    <property type="entry name" value="ARM repeat"/>
    <property type="match status" value="1"/>
</dbReference>
<name>A0ABQ5L3E0_9EUKA</name>
<keyword evidence="4" id="KW-1185">Reference proteome</keyword>
<gene>
    <name evidence="3" type="ORF">ADUPG1_003853</name>
</gene>
<evidence type="ECO:0000313" key="4">
    <source>
        <dbReference type="Proteomes" id="UP001057375"/>
    </source>
</evidence>
<reference evidence="3" key="1">
    <citation type="submission" date="2022-03" db="EMBL/GenBank/DDBJ databases">
        <title>Draft genome sequence of Aduncisulcus paluster, a free-living microaerophilic Fornicata.</title>
        <authorList>
            <person name="Yuyama I."/>
            <person name="Kume K."/>
            <person name="Tamura T."/>
            <person name="Inagaki Y."/>
            <person name="Hashimoto T."/>
        </authorList>
    </citation>
    <scope>NUCLEOTIDE SEQUENCE</scope>
    <source>
        <strain evidence="3">NY0171</strain>
    </source>
</reference>
<organism evidence="3 4">
    <name type="scientific">Aduncisulcus paluster</name>
    <dbReference type="NCBI Taxonomy" id="2918883"/>
    <lineage>
        <taxon>Eukaryota</taxon>
        <taxon>Metamonada</taxon>
        <taxon>Carpediemonas-like organisms</taxon>
        <taxon>Aduncisulcus</taxon>
    </lineage>
</organism>
<keyword evidence="2" id="KW-1133">Transmembrane helix</keyword>
<accession>A0ABQ5L3E0</accession>
<feature type="transmembrane region" description="Helical" evidence="2">
    <location>
        <begin position="716"/>
        <end position="740"/>
    </location>
</feature>
<dbReference type="Proteomes" id="UP001057375">
    <property type="component" value="Unassembled WGS sequence"/>
</dbReference>
<feature type="region of interest" description="Disordered" evidence="1">
    <location>
        <begin position="898"/>
        <end position="932"/>
    </location>
</feature>
<proteinExistence type="predicted"/>
<keyword evidence="2" id="KW-0472">Membrane</keyword>
<evidence type="ECO:0000256" key="2">
    <source>
        <dbReference type="SAM" id="Phobius"/>
    </source>
</evidence>
<keyword evidence="2" id="KW-0812">Transmembrane</keyword>
<evidence type="ECO:0000256" key="1">
    <source>
        <dbReference type="SAM" id="MobiDB-lite"/>
    </source>
</evidence>
<protein>
    <submittedName>
        <fullName evidence="3">Uncharacterized protein</fullName>
    </submittedName>
</protein>
<feature type="region of interest" description="Disordered" evidence="1">
    <location>
        <begin position="1434"/>
        <end position="1455"/>
    </location>
</feature>
<dbReference type="EMBL" id="BQXS01005452">
    <property type="protein sequence ID" value="GKT37915.1"/>
    <property type="molecule type" value="Genomic_DNA"/>
</dbReference>
<comment type="caution">
    <text evidence="3">The sequence shown here is derived from an EMBL/GenBank/DDBJ whole genome shotgun (WGS) entry which is preliminary data.</text>
</comment>
<dbReference type="InterPro" id="IPR016024">
    <property type="entry name" value="ARM-type_fold"/>
</dbReference>